<protein>
    <submittedName>
        <fullName evidence="2">Uncharacterized protein</fullName>
    </submittedName>
</protein>
<dbReference type="RefSeq" id="WP_209557037.1">
    <property type="nucleotide sequence ID" value="NZ_JAEDXU010000003.1"/>
</dbReference>
<evidence type="ECO:0000313" key="2">
    <source>
        <dbReference type="EMBL" id="MBP1046221.1"/>
    </source>
</evidence>
<dbReference type="EMBL" id="JAEDXU010000003">
    <property type="protein sequence ID" value="MBP1046221.1"/>
    <property type="molecule type" value="Genomic_DNA"/>
</dbReference>
<evidence type="ECO:0000256" key="1">
    <source>
        <dbReference type="SAM" id="Coils"/>
    </source>
</evidence>
<evidence type="ECO:0000313" key="3">
    <source>
        <dbReference type="Proteomes" id="UP000673375"/>
    </source>
</evidence>
<reference evidence="2 3" key="1">
    <citation type="submission" date="2020-12" db="EMBL/GenBank/DDBJ databases">
        <title>Vagococcus allomyrinae sp. nov. and Enterococcus lavae sp. nov., isolated from the larvae of Allomyrina dichotoma.</title>
        <authorList>
            <person name="Lee S.D."/>
        </authorList>
    </citation>
    <scope>NUCLEOTIDE SEQUENCE [LARGE SCALE GENOMIC DNA]</scope>
    <source>
        <strain evidence="2 3">BWM-S5</strain>
    </source>
</reference>
<comment type="caution">
    <text evidence="2">The sequence shown here is derived from an EMBL/GenBank/DDBJ whole genome shotgun (WGS) entry which is preliminary data.</text>
</comment>
<organism evidence="2 3">
    <name type="scientific">Enterococcus larvae</name>
    <dbReference type="NCBI Taxonomy" id="2794352"/>
    <lineage>
        <taxon>Bacteria</taxon>
        <taxon>Bacillati</taxon>
        <taxon>Bacillota</taxon>
        <taxon>Bacilli</taxon>
        <taxon>Lactobacillales</taxon>
        <taxon>Enterococcaceae</taxon>
        <taxon>Enterococcus</taxon>
    </lineage>
</organism>
<name>A0ABS4CI37_9ENTE</name>
<dbReference type="Proteomes" id="UP000673375">
    <property type="component" value="Unassembled WGS sequence"/>
</dbReference>
<feature type="coiled-coil region" evidence="1">
    <location>
        <begin position="73"/>
        <end position="111"/>
    </location>
</feature>
<keyword evidence="1" id="KW-0175">Coiled coil</keyword>
<accession>A0ABS4CI37</accession>
<keyword evidence="3" id="KW-1185">Reference proteome</keyword>
<gene>
    <name evidence="2" type="ORF">I6N96_07985</name>
</gene>
<proteinExistence type="predicted"/>
<sequence>MSQTIEQLEDQYLKRKQQYETKIDDLRFAKYQAVRILEEVAQFSEHYTKTITDDLSAFHNGLRELDHLGDEFQDNCQKEMRKLDNELEDIEATYRRDYQRLSEQASKAEEDTSE</sequence>